<protein>
    <submittedName>
        <fullName evidence="4">N-acetyltransferase</fullName>
    </submittedName>
</protein>
<comment type="caution">
    <text evidence="4">The sequence shown here is derived from an EMBL/GenBank/DDBJ whole genome shotgun (WGS) entry which is preliminary data.</text>
</comment>
<accession>A0A3A8EM63</accession>
<dbReference type="PANTHER" id="PTHR43800:SF1">
    <property type="entry name" value="PEPTIDYL-LYSINE N-ACETYLTRANSFERASE YJAB"/>
    <property type="match status" value="1"/>
</dbReference>
<dbReference type="Proteomes" id="UP000280405">
    <property type="component" value="Unassembled WGS sequence"/>
</dbReference>
<dbReference type="OrthoDB" id="119501at2"/>
<dbReference type="EMBL" id="RAXT01000050">
    <property type="protein sequence ID" value="RKG35997.1"/>
    <property type="molecule type" value="Genomic_DNA"/>
</dbReference>
<dbReference type="Pfam" id="PF13508">
    <property type="entry name" value="Acetyltransf_7"/>
    <property type="match status" value="1"/>
</dbReference>
<organism evidence="4 5">
    <name type="scientific">Acinetobacter rongchengensis</name>
    <dbReference type="NCBI Taxonomy" id="2419601"/>
    <lineage>
        <taxon>Bacteria</taxon>
        <taxon>Pseudomonadati</taxon>
        <taxon>Pseudomonadota</taxon>
        <taxon>Gammaproteobacteria</taxon>
        <taxon>Moraxellales</taxon>
        <taxon>Moraxellaceae</taxon>
        <taxon>Acinetobacter</taxon>
    </lineage>
</organism>
<dbReference type="SUPFAM" id="SSF55729">
    <property type="entry name" value="Acyl-CoA N-acyltransferases (Nat)"/>
    <property type="match status" value="1"/>
</dbReference>
<evidence type="ECO:0000313" key="4">
    <source>
        <dbReference type="EMBL" id="RKG35997.1"/>
    </source>
</evidence>
<dbReference type="CDD" id="cd04301">
    <property type="entry name" value="NAT_SF"/>
    <property type="match status" value="1"/>
</dbReference>
<dbReference type="PANTHER" id="PTHR43800">
    <property type="entry name" value="PEPTIDYL-LYSINE N-ACETYLTRANSFERASE YJAB"/>
    <property type="match status" value="1"/>
</dbReference>
<dbReference type="RefSeq" id="WP_120385044.1">
    <property type="nucleotide sequence ID" value="NZ_RAXT01000050.1"/>
</dbReference>
<evidence type="ECO:0000256" key="1">
    <source>
        <dbReference type="ARBA" id="ARBA00022679"/>
    </source>
</evidence>
<name>A0A3A8EM63_9GAMM</name>
<dbReference type="InterPro" id="IPR016181">
    <property type="entry name" value="Acyl_CoA_acyltransferase"/>
</dbReference>
<keyword evidence="5" id="KW-1185">Reference proteome</keyword>
<dbReference type="Gene3D" id="3.40.630.30">
    <property type="match status" value="1"/>
</dbReference>
<evidence type="ECO:0000313" key="5">
    <source>
        <dbReference type="Proteomes" id="UP000280405"/>
    </source>
</evidence>
<dbReference type="InterPro" id="IPR000182">
    <property type="entry name" value="GNAT_dom"/>
</dbReference>
<keyword evidence="1 4" id="KW-0808">Transferase</keyword>
<keyword evidence="2" id="KW-0012">Acyltransferase</keyword>
<dbReference type="GO" id="GO:0016747">
    <property type="term" value="F:acyltransferase activity, transferring groups other than amino-acyl groups"/>
    <property type="evidence" value="ECO:0007669"/>
    <property type="project" value="InterPro"/>
</dbReference>
<proteinExistence type="predicted"/>
<feature type="domain" description="N-acetyltransferase" evidence="3">
    <location>
        <begin position="4"/>
        <end position="177"/>
    </location>
</feature>
<reference evidence="4 5" key="1">
    <citation type="submission" date="2018-09" db="EMBL/GenBank/DDBJ databases">
        <title>The draft genome of Acinetobacter spp. strains.</title>
        <authorList>
            <person name="Qin J."/>
            <person name="Feng Y."/>
            <person name="Zong Z."/>
        </authorList>
    </citation>
    <scope>NUCLEOTIDE SEQUENCE [LARGE SCALE GENOMIC DNA]</scope>
    <source>
        <strain evidence="4 5">WCHAc060115</strain>
    </source>
</reference>
<sequence length="181" mass="20981">MKPLKFRFAQSTDITKLVDLINSAYRQQHGNSWTSEAEIVSGQRINASQLEHALFQDHFQLWIALQDEQIVACIGLTFNLYDVEIGTFCIAPHFQNQGIGKQVLDFAENYVRQQIRLEHQHLNDFVMWVLSVRTELIEYYERRGYVQTGVIDNYPLDADVGKPIVDLHLIEMRKAIVLCVD</sequence>
<dbReference type="PROSITE" id="PS51186">
    <property type="entry name" value="GNAT"/>
    <property type="match status" value="1"/>
</dbReference>
<dbReference type="AlphaFoldDB" id="A0A3A8EM63"/>
<evidence type="ECO:0000256" key="2">
    <source>
        <dbReference type="ARBA" id="ARBA00023315"/>
    </source>
</evidence>
<evidence type="ECO:0000259" key="3">
    <source>
        <dbReference type="PROSITE" id="PS51186"/>
    </source>
</evidence>
<gene>
    <name evidence="4" type="ORF">D7V20_15715</name>
</gene>